<reference evidence="13 14" key="1">
    <citation type="submission" date="2020-08" db="EMBL/GenBank/DDBJ databases">
        <title>Sequencing the genomes of 1000 actinobacteria strains.</title>
        <authorList>
            <person name="Klenk H.-P."/>
        </authorList>
    </citation>
    <scope>NUCLEOTIDE SEQUENCE [LARGE SCALE GENOMIC DNA]</scope>
    <source>
        <strain evidence="13 14">DSM 44320</strain>
    </source>
</reference>
<feature type="binding site" evidence="11">
    <location>
        <position position="17"/>
    </location>
    <ligand>
        <name>[4Fe-4S] cluster</name>
        <dbReference type="ChEBI" id="CHEBI:49883"/>
    </ligand>
</feature>
<keyword evidence="5 11" id="KW-0408">Iron</keyword>
<comment type="similarity">
    <text evidence="2 11">Belongs to the WhiB family.</text>
</comment>
<evidence type="ECO:0000256" key="8">
    <source>
        <dbReference type="ARBA" id="ARBA00023125"/>
    </source>
</evidence>
<comment type="PTM">
    <text evidence="11">The Fe-S cluster can be nitrosylated by nitric oxide (NO).</text>
</comment>
<comment type="caution">
    <text evidence="13">The sequence shown here is derived from an EMBL/GenBank/DDBJ whole genome shotgun (WGS) entry which is preliminary data.</text>
</comment>
<keyword evidence="10 11" id="KW-0804">Transcription</keyword>
<evidence type="ECO:0000313" key="14">
    <source>
        <dbReference type="Proteomes" id="UP000579945"/>
    </source>
</evidence>
<dbReference type="GeneID" id="95390761"/>
<evidence type="ECO:0000256" key="6">
    <source>
        <dbReference type="ARBA" id="ARBA00023014"/>
    </source>
</evidence>
<evidence type="ECO:0000256" key="3">
    <source>
        <dbReference type="ARBA" id="ARBA00022485"/>
    </source>
</evidence>
<comment type="function">
    <text evidence="11">Acts as a transcriptional regulator. Probably redox-responsive. The apo- but not holo-form probably binds DNA.</text>
</comment>
<comment type="cofactor">
    <cofactor evidence="11">
        <name>[4Fe-4S] cluster</name>
        <dbReference type="ChEBI" id="CHEBI:49883"/>
    </cofactor>
    <text evidence="11">Binds 1 [4Fe-4S] cluster per subunit. Following nitrosylation of the [4Fe-4S] cluster binds 1 [4Fe-8(NO)] cluster per subunit.</text>
</comment>
<dbReference type="GO" id="GO:0045454">
    <property type="term" value="P:cell redox homeostasis"/>
    <property type="evidence" value="ECO:0007669"/>
    <property type="project" value="TreeGrafter"/>
</dbReference>
<keyword evidence="4 11" id="KW-0479">Metal-binding</keyword>
<dbReference type="GO" id="GO:0005737">
    <property type="term" value="C:cytoplasm"/>
    <property type="evidence" value="ECO:0007669"/>
    <property type="project" value="UniProtKB-SubCell"/>
</dbReference>
<protein>
    <recommendedName>
        <fullName evidence="11">Transcriptional regulator WhiB</fullName>
    </recommendedName>
</protein>
<feature type="binding site" evidence="11">
    <location>
        <position position="45"/>
    </location>
    <ligand>
        <name>[4Fe-4S] cluster</name>
        <dbReference type="ChEBI" id="CHEBI:49883"/>
    </ligand>
</feature>
<gene>
    <name evidence="11" type="primary">whiB</name>
    <name evidence="13" type="ORF">FHR33_004390</name>
</gene>
<dbReference type="GO" id="GO:0035731">
    <property type="term" value="F:dinitrosyl-iron complex binding"/>
    <property type="evidence" value="ECO:0007669"/>
    <property type="project" value="UniProtKB-UniRule"/>
</dbReference>
<dbReference type="InterPro" id="IPR034768">
    <property type="entry name" value="4FE4S_WBL"/>
</dbReference>
<keyword evidence="11" id="KW-0963">Cytoplasm</keyword>
<evidence type="ECO:0000256" key="9">
    <source>
        <dbReference type="ARBA" id="ARBA00023157"/>
    </source>
</evidence>
<name>A0A7W5VBP3_9ACTN</name>
<comment type="PTM">
    <text evidence="11">Upon Fe-S cluster removal intramolecular disulfide bonds are formed.</text>
</comment>
<dbReference type="EMBL" id="JACIBV010000001">
    <property type="protein sequence ID" value="MBB3728530.1"/>
    <property type="molecule type" value="Genomic_DNA"/>
</dbReference>
<feature type="binding site" evidence="11">
    <location>
        <position position="51"/>
    </location>
    <ligand>
        <name>[4Fe-4S] cluster</name>
        <dbReference type="ChEBI" id="CHEBI:49883"/>
    </ligand>
</feature>
<keyword evidence="8 11" id="KW-0238">DNA-binding</keyword>
<evidence type="ECO:0000259" key="12">
    <source>
        <dbReference type="PROSITE" id="PS51674"/>
    </source>
</evidence>
<evidence type="ECO:0000256" key="1">
    <source>
        <dbReference type="ARBA" id="ARBA00004496"/>
    </source>
</evidence>
<dbReference type="HAMAP" id="MF_01479">
    <property type="entry name" value="WhiB"/>
    <property type="match status" value="1"/>
</dbReference>
<evidence type="ECO:0000256" key="5">
    <source>
        <dbReference type="ARBA" id="ARBA00023004"/>
    </source>
</evidence>
<dbReference type="PANTHER" id="PTHR38839">
    <property type="entry name" value="TRANSCRIPTIONAL REGULATOR WHID-RELATED"/>
    <property type="match status" value="1"/>
</dbReference>
<evidence type="ECO:0000313" key="13">
    <source>
        <dbReference type="EMBL" id="MBB3728530.1"/>
    </source>
</evidence>
<keyword evidence="14" id="KW-1185">Reference proteome</keyword>
<organism evidence="13 14">
    <name type="scientific">Nonomuraea dietziae</name>
    <dbReference type="NCBI Taxonomy" id="65515"/>
    <lineage>
        <taxon>Bacteria</taxon>
        <taxon>Bacillati</taxon>
        <taxon>Actinomycetota</taxon>
        <taxon>Actinomycetes</taxon>
        <taxon>Streptosporangiales</taxon>
        <taxon>Streptosporangiaceae</taxon>
        <taxon>Nonomuraea</taxon>
    </lineage>
</organism>
<accession>A0A7W5VBP3</accession>
<feature type="domain" description="4Fe-4S Wbl-type" evidence="12">
    <location>
        <begin position="16"/>
        <end position="75"/>
    </location>
</feature>
<evidence type="ECO:0000256" key="10">
    <source>
        <dbReference type="ARBA" id="ARBA00023163"/>
    </source>
</evidence>
<dbReference type="GO" id="GO:0051539">
    <property type="term" value="F:4 iron, 4 sulfur cluster binding"/>
    <property type="evidence" value="ECO:0007669"/>
    <property type="project" value="UniProtKB-UniRule"/>
</dbReference>
<dbReference type="GO" id="GO:0045892">
    <property type="term" value="P:negative regulation of DNA-templated transcription"/>
    <property type="evidence" value="ECO:0007669"/>
    <property type="project" value="TreeGrafter"/>
</dbReference>
<dbReference type="InterPro" id="IPR003482">
    <property type="entry name" value="Whib"/>
</dbReference>
<comment type="subcellular location">
    <subcellularLocation>
        <location evidence="1 11">Cytoplasm</location>
    </subcellularLocation>
</comment>
<evidence type="ECO:0000256" key="7">
    <source>
        <dbReference type="ARBA" id="ARBA00023015"/>
    </source>
</evidence>
<keyword evidence="9 11" id="KW-1015">Disulfide bond</keyword>
<keyword evidence="7 11" id="KW-0805">Transcription regulation</keyword>
<evidence type="ECO:0000256" key="11">
    <source>
        <dbReference type="HAMAP-Rule" id="MF_01479"/>
    </source>
</evidence>
<dbReference type="RefSeq" id="WP_183650603.1">
    <property type="nucleotide sequence ID" value="NZ_BAAAXX010000048.1"/>
</dbReference>
<dbReference type="AlphaFoldDB" id="A0A7W5VBP3"/>
<keyword evidence="6 11" id="KW-0411">Iron-sulfur</keyword>
<dbReference type="PROSITE" id="PS51674">
    <property type="entry name" value="4FE4S_WBL"/>
    <property type="match status" value="1"/>
</dbReference>
<proteinExistence type="inferred from homology"/>
<dbReference type="GO" id="GO:0046872">
    <property type="term" value="F:metal ion binding"/>
    <property type="evidence" value="ECO:0007669"/>
    <property type="project" value="UniProtKB-KW"/>
</dbReference>
<sequence length="87" mass="9716">MPLGNVREISWLRRGACRTSDPDLFFPPAPSPVQEARAKAVCSGCQVLDDCRAYAVRSGETEGIWGGLTPQERRRLRFPAGWRQRSA</sequence>
<evidence type="ECO:0000256" key="4">
    <source>
        <dbReference type="ARBA" id="ARBA00022723"/>
    </source>
</evidence>
<feature type="binding site" evidence="11">
    <location>
        <position position="42"/>
    </location>
    <ligand>
        <name>[4Fe-4S] cluster</name>
        <dbReference type="ChEBI" id="CHEBI:49883"/>
    </ligand>
</feature>
<dbReference type="GO" id="GO:0003677">
    <property type="term" value="F:DNA binding"/>
    <property type="evidence" value="ECO:0007669"/>
    <property type="project" value="UniProtKB-UniRule"/>
</dbReference>
<dbReference type="GO" id="GO:0047134">
    <property type="term" value="F:protein-disulfide reductase [NAD(P)H] activity"/>
    <property type="evidence" value="ECO:0007669"/>
    <property type="project" value="TreeGrafter"/>
</dbReference>
<dbReference type="Pfam" id="PF02467">
    <property type="entry name" value="Whib"/>
    <property type="match status" value="1"/>
</dbReference>
<evidence type="ECO:0000256" key="2">
    <source>
        <dbReference type="ARBA" id="ARBA00006597"/>
    </source>
</evidence>
<dbReference type="Proteomes" id="UP000579945">
    <property type="component" value="Unassembled WGS sequence"/>
</dbReference>
<keyword evidence="3 11" id="KW-0004">4Fe-4S</keyword>